<dbReference type="Gene3D" id="2.60.40.10">
    <property type="entry name" value="Immunoglobulins"/>
    <property type="match status" value="1"/>
</dbReference>
<dbReference type="SMART" id="SM01217">
    <property type="entry name" value="Fn3_like"/>
    <property type="match status" value="1"/>
</dbReference>
<dbReference type="Pfam" id="PF00933">
    <property type="entry name" value="Glyco_hydro_3"/>
    <property type="match status" value="1"/>
</dbReference>
<gene>
    <name evidence="11" type="ORF">DXB87_04805</name>
</gene>
<dbReference type="Gene3D" id="3.40.50.1700">
    <property type="entry name" value="Glycoside hydrolase family 3 C-terminal domain"/>
    <property type="match status" value="1"/>
</dbReference>
<protein>
    <recommendedName>
        <fullName evidence="9">Periplasmic beta-glucosidase</fullName>
        <ecNumber evidence="4">3.2.1.21</ecNumber>
    </recommendedName>
</protein>
<dbReference type="PANTHER" id="PTHR30620">
    <property type="entry name" value="PERIPLASMIC BETA-GLUCOSIDASE-RELATED"/>
    <property type="match status" value="1"/>
</dbReference>
<comment type="caution">
    <text evidence="11">The sequence shown here is derived from an EMBL/GenBank/DDBJ whole genome shotgun (WGS) entry which is preliminary data.</text>
</comment>
<dbReference type="InterPro" id="IPR002772">
    <property type="entry name" value="Glyco_hydro_3_C"/>
</dbReference>
<evidence type="ECO:0000256" key="2">
    <source>
        <dbReference type="ARBA" id="ARBA00004418"/>
    </source>
</evidence>
<evidence type="ECO:0000313" key="12">
    <source>
        <dbReference type="Proteomes" id="UP000260814"/>
    </source>
</evidence>
<reference evidence="11 12" key="1">
    <citation type="submission" date="2018-08" db="EMBL/GenBank/DDBJ databases">
        <title>A genome reference for cultivated species of the human gut microbiota.</title>
        <authorList>
            <person name="Zou Y."/>
            <person name="Xue W."/>
            <person name="Luo G."/>
        </authorList>
    </citation>
    <scope>NUCLEOTIDE SEQUENCE [LARGE SCALE GENOMIC DNA]</scope>
    <source>
        <strain evidence="11 12">OM06-2</strain>
    </source>
</reference>
<keyword evidence="5" id="KW-0732">Signal</keyword>
<dbReference type="InterPro" id="IPR013783">
    <property type="entry name" value="Ig-like_fold"/>
</dbReference>
<comment type="similarity">
    <text evidence="3">Belongs to the glycosyl hydrolase 3 family.</text>
</comment>
<dbReference type="Pfam" id="PF01915">
    <property type="entry name" value="Glyco_hydro_3_C"/>
    <property type="match status" value="1"/>
</dbReference>
<evidence type="ECO:0000256" key="5">
    <source>
        <dbReference type="ARBA" id="ARBA00022729"/>
    </source>
</evidence>
<dbReference type="SUPFAM" id="SSF52279">
    <property type="entry name" value="Beta-D-glucan exohydrolase, C-terminal domain"/>
    <property type="match status" value="1"/>
</dbReference>
<dbReference type="FunFam" id="3.40.50.1700:FF:000004">
    <property type="entry name" value="Periplasmic beta-glucosidase"/>
    <property type="match status" value="1"/>
</dbReference>
<dbReference type="GO" id="GO:0008422">
    <property type="term" value="F:beta-glucosidase activity"/>
    <property type="evidence" value="ECO:0007669"/>
    <property type="project" value="UniProtKB-EC"/>
</dbReference>
<proteinExistence type="inferred from homology"/>
<keyword evidence="7" id="KW-0378">Hydrolase</keyword>
<sequence length="761" mass="83472">MGKISQFVKAGALILSMAGCSSPNSGGKDAEMDRFISDLMGRMTLQEKLGQLNLPAGNDLVSGAVKNSKMAEAIRAGEVGGFFNVKGVDKIYQMQRMAVEETRLGIPLIVGADVIHGYETIFPIPLALSCSWDTAAVTRMARISATEASADGISWTFSPMVDICRDARWGRIAEGSGEDPYLGALMAGAYVRGYQGDGMKQNNEIMACVKHFALYGASESGRDYNSVDMSRNLMYNMYLAPYKGAVEAGVGSVMSSFNTINGVPATADKWLLTDLLRNEWGFTGFVVTDYNSIGEMKTHGVADLKEASARALNAGTDMDMVAHGFLHTLEASLKEKAVTQERIDEACRRVLEAKYKLGLFENPYKYCDTLRGRKELFTEANRKAAREIAAETFVLLKNEGKLLPLQKKGRIALIGPMADAQNNMCGTWNMDCQTDRHVTMYEAFRRAVGDKATVSYAKGSNVYYSEHIEKGAVEPRPLTRGDDRQLRAEALRVAASADVIVAALGESAEMSGESSSRTDIQIPDAQKDLLKALVATGKPVVLALFTGRPLDLCWESEHVPAILNVWFAGSEAGDAIADVMFGDVSPSGKLTTSFPRAVGQLPLYYNHLNTGRPDTDDTTFNRYGSNYIDQSNEPLYPFGYGLSYTTFRYGNLQLSAERMAKGGQLKVTVPVTNSGECDGIEIVQLYLHDVYAEISRPVKELKAFRRVALKKGETQNVEFVLDEDDLKYYNSRLEYGYEPGEFEVMVGPDSRNVQHATFVAE</sequence>
<dbReference type="InterPro" id="IPR051915">
    <property type="entry name" value="Cellulose_Degrad_GH3"/>
</dbReference>
<dbReference type="AlphaFoldDB" id="A0A3E4ZAY7"/>
<dbReference type="PANTHER" id="PTHR30620:SF16">
    <property type="entry name" value="LYSOSOMAL BETA GLUCOSIDASE"/>
    <property type="match status" value="1"/>
</dbReference>
<keyword evidence="6" id="KW-0574">Periplasm</keyword>
<dbReference type="InterPro" id="IPR001764">
    <property type="entry name" value="Glyco_hydro_3_N"/>
</dbReference>
<evidence type="ECO:0000259" key="10">
    <source>
        <dbReference type="SMART" id="SM01217"/>
    </source>
</evidence>
<feature type="domain" description="Fibronectin type III-like" evidence="10">
    <location>
        <begin position="681"/>
        <end position="750"/>
    </location>
</feature>
<accession>A0A3E4ZAY7</accession>
<evidence type="ECO:0000256" key="1">
    <source>
        <dbReference type="ARBA" id="ARBA00000448"/>
    </source>
</evidence>
<dbReference type="InterPro" id="IPR036881">
    <property type="entry name" value="Glyco_hydro_3_C_sf"/>
</dbReference>
<dbReference type="FunFam" id="2.60.40.10:FF:000495">
    <property type="entry name" value="Periplasmic beta-glucosidase"/>
    <property type="match status" value="1"/>
</dbReference>
<dbReference type="GO" id="GO:0009251">
    <property type="term" value="P:glucan catabolic process"/>
    <property type="evidence" value="ECO:0007669"/>
    <property type="project" value="TreeGrafter"/>
</dbReference>
<dbReference type="PROSITE" id="PS51257">
    <property type="entry name" value="PROKAR_LIPOPROTEIN"/>
    <property type="match status" value="1"/>
</dbReference>
<evidence type="ECO:0000256" key="6">
    <source>
        <dbReference type="ARBA" id="ARBA00022764"/>
    </source>
</evidence>
<name>A0A3E4ZAY7_9BACT</name>
<dbReference type="NCBIfam" id="NF011678">
    <property type="entry name" value="PRK15098.1"/>
    <property type="match status" value="1"/>
</dbReference>
<dbReference type="EMBL" id="QSTW01000004">
    <property type="protein sequence ID" value="RGM92245.1"/>
    <property type="molecule type" value="Genomic_DNA"/>
</dbReference>
<comment type="subcellular location">
    <subcellularLocation>
        <location evidence="2">Periplasm</location>
    </subcellularLocation>
</comment>
<keyword evidence="8" id="KW-0326">Glycosidase</keyword>
<dbReference type="SUPFAM" id="SSF51445">
    <property type="entry name" value="(Trans)glycosidases"/>
    <property type="match status" value="1"/>
</dbReference>
<dbReference type="Gene3D" id="3.20.20.300">
    <property type="entry name" value="Glycoside hydrolase, family 3, N-terminal domain"/>
    <property type="match status" value="1"/>
</dbReference>
<dbReference type="GO" id="GO:0042597">
    <property type="term" value="C:periplasmic space"/>
    <property type="evidence" value="ECO:0007669"/>
    <property type="project" value="UniProtKB-SubCell"/>
</dbReference>
<evidence type="ECO:0000256" key="3">
    <source>
        <dbReference type="ARBA" id="ARBA00005336"/>
    </source>
</evidence>
<evidence type="ECO:0000256" key="7">
    <source>
        <dbReference type="ARBA" id="ARBA00022801"/>
    </source>
</evidence>
<evidence type="ECO:0000256" key="4">
    <source>
        <dbReference type="ARBA" id="ARBA00012744"/>
    </source>
</evidence>
<dbReference type="InterPro" id="IPR026891">
    <property type="entry name" value="Fn3-like"/>
</dbReference>
<dbReference type="Proteomes" id="UP000260814">
    <property type="component" value="Unassembled WGS sequence"/>
</dbReference>
<dbReference type="InterPro" id="IPR036962">
    <property type="entry name" value="Glyco_hydro_3_N_sf"/>
</dbReference>
<dbReference type="Pfam" id="PF14310">
    <property type="entry name" value="Fn3-like"/>
    <property type="match status" value="1"/>
</dbReference>
<dbReference type="InterPro" id="IPR017853">
    <property type="entry name" value="GH"/>
</dbReference>
<evidence type="ECO:0000256" key="8">
    <source>
        <dbReference type="ARBA" id="ARBA00023295"/>
    </source>
</evidence>
<dbReference type="PRINTS" id="PR00133">
    <property type="entry name" value="GLHYDRLASE3"/>
</dbReference>
<evidence type="ECO:0000313" key="11">
    <source>
        <dbReference type="EMBL" id="RGM92245.1"/>
    </source>
</evidence>
<comment type="catalytic activity">
    <reaction evidence="1">
        <text>Hydrolysis of terminal, non-reducing beta-D-glucosyl residues with release of beta-D-glucose.</text>
        <dbReference type="EC" id="3.2.1.21"/>
    </reaction>
</comment>
<dbReference type="EC" id="3.2.1.21" evidence="4"/>
<evidence type="ECO:0000256" key="9">
    <source>
        <dbReference type="ARBA" id="ARBA00067498"/>
    </source>
</evidence>
<dbReference type="FunFam" id="3.20.20.300:FF:000005">
    <property type="entry name" value="Periplasmic beta-glucosidase"/>
    <property type="match status" value="1"/>
</dbReference>
<organism evidence="11 12">
    <name type="scientific">Phocaeicola plebeius</name>
    <dbReference type="NCBI Taxonomy" id="310297"/>
    <lineage>
        <taxon>Bacteria</taxon>
        <taxon>Pseudomonadati</taxon>
        <taxon>Bacteroidota</taxon>
        <taxon>Bacteroidia</taxon>
        <taxon>Bacteroidales</taxon>
        <taxon>Bacteroidaceae</taxon>
        <taxon>Phocaeicola</taxon>
    </lineage>
</organism>